<sequence>MGTAADDIVNNLFPPSPAPAPSDDTASADDVVEIECFVIAGVVALSLLHVLGSLRRRSSLKLLHAAVGLAHTQSYALASYTLGQIMSSKADDALPGVAEFPVWAACLLLLLAGTDGLTASGLGEVEGWRAAYTGFLVQGTWVVLIVVFFGPGTGYLVPLCLIVFVAGVKAYARVASLRMVGDKHRLCESVKPVADYMEREHRLPMNSGQRPDPISLQGYRYVVAGELRKKYDKTPELRNLAFGGTIRGTSRSSPSLFSSCLSLQRCSHLLQSSFNSFRNRRKEEDANIITVEQIWRCTGSVLRSERGSQLKDVCLSMALSKMLNRRFTDSPLAEAGLEKTHDFVFQGLLAGDGPHERAFRVIEVELAFVHDLYYTRYPYLYHMGQYLALSLPVAMIILCSWLACLLYRNFQKHSPDSIYAGTTMVLMFAVAFLEGFQMYLYMASGWFKVALIRSYVTRPVLQREGCSLFQVIIIRLLLSFKAVRPWEEKLGQYSLLHALHSSGRITNCFRCLTLFLLDKVDKGRKRGKPVKQSAQVKQAVIDSLLESDGHLTKGVRSLQNNGVHGQLSWACDEGTVTRTILVWHVATDLCKHQLDAQAKEKKRKRLSEEEEEDSTAVDAAASVASDLSRHCAYLVAFEPGLLPDHRSVSASALDGAIDEARKLLRGARKMSRKCEQLMGIVDAGNGVGGGDDGEVPVVVLGARLARQLNEDVRDPAVRWKVLADFWAEMMLYVAPSDDARAHLAALAGGGEFVTHLWALLTHAGVLKRGTPRPSSSGSLAAV</sequence>
<dbReference type="RefSeq" id="XP_024318732.1">
    <property type="nucleotide sequence ID" value="XM_024462964.1"/>
</dbReference>
<dbReference type="RefSeq" id="XP_014758286.1">
    <property type="nucleotide sequence ID" value="XM_014902800.2"/>
</dbReference>
<name>A0A0Q3PNQ3_BRADI</name>
<evidence type="ECO:0000256" key="2">
    <source>
        <dbReference type="SAM" id="Phobius"/>
    </source>
</evidence>
<dbReference type="RefSeq" id="XP_024318724.1">
    <property type="nucleotide sequence ID" value="XM_024462956.1"/>
</dbReference>
<dbReference type="EMBL" id="CM000883">
    <property type="protein sequence ID" value="KQJ91097.1"/>
    <property type="molecule type" value="Genomic_DNA"/>
</dbReference>
<evidence type="ECO:0000313" key="4">
    <source>
        <dbReference type="EMBL" id="KQJ91097.1"/>
    </source>
</evidence>
<keyword evidence="2" id="KW-0472">Membrane</keyword>
<dbReference type="RefSeq" id="XP_024318720.1">
    <property type="nucleotide sequence ID" value="XM_024462952.1"/>
</dbReference>
<feature type="transmembrane region" description="Helical" evidence="2">
    <location>
        <begin position="155"/>
        <end position="172"/>
    </location>
</feature>
<dbReference type="OrthoDB" id="1559504at2759"/>
<dbReference type="GeneID" id="100838841"/>
<evidence type="ECO:0000256" key="1">
    <source>
        <dbReference type="SAM" id="MobiDB-lite"/>
    </source>
</evidence>
<dbReference type="Proteomes" id="UP000008810">
    <property type="component" value="Chromosome 4"/>
</dbReference>
<dbReference type="ExpressionAtlas" id="A0A0Q3PNQ3">
    <property type="expression patterns" value="baseline and differential"/>
</dbReference>
<reference evidence="4" key="2">
    <citation type="submission" date="2017-06" db="EMBL/GenBank/DDBJ databases">
        <title>WGS assembly of Brachypodium distachyon.</title>
        <authorList>
            <consortium name="The International Brachypodium Initiative"/>
            <person name="Lucas S."/>
            <person name="Harmon-Smith M."/>
            <person name="Lail K."/>
            <person name="Tice H."/>
            <person name="Grimwood J."/>
            <person name="Bruce D."/>
            <person name="Barry K."/>
            <person name="Shu S."/>
            <person name="Lindquist E."/>
            <person name="Wang M."/>
            <person name="Pitluck S."/>
            <person name="Vogel J.P."/>
            <person name="Garvin D.F."/>
            <person name="Mockler T.C."/>
            <person name="Schmutz J."/>
            <person name="Rokhsar D."/>
            <person name="Bevan M.W."/>
        </authorList>
    </citation>
    <scope>NUCLEOTIDE SEQUENCE</scope>
    <source>
        <strain evidence="4">Bd21</strain>
    </source>
</reference>
<dbReference type="RefSeq" id="XP_024318723.1">
    <property type="nucleotide sequence ID" value="XM_024462955.1"/>
</dbReference>
<dbReference type="RefSeq" id="XP_024318725.1">
    <property type="nucleotide sequence ID" value="XM_024462957.1"/>
</dbReference>
<feature type="transmembrane region" description="Helical" evidence="2">
    <location>
        <begin position="102"/>
        <end position="123"/>
    </location>
</feature>
<protein>
    <recommendedName>
        <fullName evidence="3">DUF4220 domain-containing protein</fullName>
    </recommendedName>
</protein>
<feature type="transmembrane region" description="Helical" evidence="2">
    <location>
        <begin position="420"/>
        <end position="444"/>
    </location>
</feature>
<accession>A0A0Q3PNQ3</accession>
<keyword evidence="2" id="KW-0812">Transmembrane</keyword>
<dbReference type="PANTHER" id="PTHR31325">
    <property type="entry name" value="OS01G0798800 PROTEIN-RELATED"/>
    <property type="match status" value="1"/>
</dbReference>
<evidence type="ECO:0000259" key="3">
    <source>
        <dbReference type="Pfam" id="PF13968"/>
    </source>
</evidence>
<dbReference type="RefSeq" id="XP_024318728.1">
    <property type="nucleotide sequence ID" value="XM_024462960.1"/>
</dbReference>
<dbReference type="Gramene" id="KQJ91097">
    <property type="protein sequence ID" value="KQJ91097"/>
    <property type="gene ID" value="BRADI_4g35530v3"/>
</dbReference>
<feature type="region of interest" description="Disordered" evidence="1">
    <location>
        <begin position="1"/>
        <end position="26"/>
    </location>
</feature>
<reference evidence="4 5" key="1">
    <citation type="journal article" date="2010" name="Nature">
        <title>Genome sequencing and analysis of the model grass Brachypodium distachyon.</title>
        <authorList>
            <consortium name="International Brachypodium Initiative"/>
        </authorList>
    </citation>
    <scope>NUCLEOTIDE SEQUENCE [LARGE SCALE GENOMIC DNA]</scope>
    <source>
        <strain evidence="4">Bd21</strain>
        <strain evidence="5">cv. Bd21</strain>
    </source>
</reference>
<dbReference type="InterPro" id="IPR025315">
    <property type="entry name" value="DUF4220"/>
</dbReference>
<feature type="transmembrane region" description="Helical" evidence="2">
    <location>
        <begin position="386"/>
        <end position="408"/>
    </location>
</feature>
<evidence type="ECO:0000313" key="6">
    <source>
        <dbReference type="Proteomes" id="UP000008810"/>
    </source>
</evidence>
<dbReference type="AlphaFoldDB" id="A0A0Q3PNQ3"/>
<dbReference type="RefSeq" id="XP_024318733.1">
    <property type="nucleotide sequence ID" value="XM_024462965.1"/>
</dbReference>
<dbReference type="RefSeq" id="XP_024318731.1">
    <property type="nucleotide sequence ID" value="XM_024462963.1"/>
</dbReference>
<keyword evidence="6" id="KW-1185">Reference proteome</keyword>
<dbReference type="Pfam" id="PF04578">
    <property type="entry name" value="DUF594"/>
    <property type="match status" value="1"/>
</dbReference>
<feature type="transmembrane region" description="Helical" evidence="2">
    <location>
        <begin position="130"/>
        <end position="149"/>
    </location>
</feature>
<gene>
    <name evidence="5" type="primary">LOC100838841</name>
    <name evidence="4" type="ORF">BRADI_4g35530v3</name>
</gene>
<dbReference type="Pfam" id="PF13968">
    <property type="entry name" value="DUF4220"/>
    <property type="match status" value="1"/>
</dbReference>
<proteinExistence type="predicted"/>
<dbReference type="RefSeq" id="XP_024318722.1">
    <property type="nucleotide sequence ID" value="XM_024462954.1"/>
</dbReference>
<feature type="transmembrane region" description="Helical" evidence="2">
    <location>
        <begin position="31"/>
        <end position="50"/>
    </location>
</feature>
<dbReference type="RefSeq" id="XP_024318730.1">
    <property type="nucleotide sequence ID" value="XM_024462962.1"/>
</dbReference>
<dbReference type="KEGG" id="bdi:100838841"/>
<reference evidence="5" key="3">
    <citation type="submission" date="2018-08" db="UniProtKB">
        <authorList>
            <consortium name="EnsemblPlants"/>
        </authorList>
    </citation>
    <scope>IDENTIFICATION</scope>
    <source>
        <strain evidence="5">cv. Bd21</strain>
    </source>
</reference>
<evidence type="ECO:0000313" key="5">
    <source>
        <dbReference type="EnsemblPlants" id="KQJ91097"/>
    </source>
</evidence>
<dbReference type="RefSeq" id="XP_024318721.1">
    <property type="nucleotide sequence ID" value="XM_024462953.1"/>
</dbReference>
<dbReference type="EnsemblPlants" id="KQJ91097">
    <property type="protein sequence ID" value="KQJ91097"/>
    <property type="gene ID" value="BRADI_4g35530v3"/>
</dbReference>
<dbReference type="InterPro" id="IPR007658">
    <property type="entry name" value="DUF594"/>
</dbReference>
<dbReference type="RefSeq" id="XP_024318729.1">
    <property type="nucleotide sequence ID" value="XM_024462961.1"/>
</dbReference>
<keyword evidence="2" id="KW-1133">Transmembrane helix</keyword>
<feature type="domain" description="DUF4220" evidence="3">
    <location>
        <begin position="69"/>
        <end position="497"/>
    </location>
</feature>
<dbReference type="RefSeq" id="XP_024318727.1">
    <property type="nucleotide sequence ID" value="XM_024462959.1"/>
</dbReference>
<organism evidence="4">
    <name type="scientific">Brachypodium distachyon</name>
    <name type="common">Purple false brome</name>
    <name type="synonym">Trachynia distachya</name>
    <dbReference type="NCBI Taxonomy" id="15368"/>
    <lineage>
        <taxon>Eukaryota</taxon>
        <taxon>Viridiplantae</taxon>
        <taxon>Streptophyta</taxon>
        <taxon>Embryophyta</taxon>
        <taxon>Tracheophyta</taxon>
        <taxon>Spermatophyta</taxon>
        <taxon>Magnoliopsida</taxon>
        <taxon>Liliopsida</taxon>
        <taxon>Poales</taxon>
        <taxon>Poaceae</taxon>
        <taxon>BOP clade</taxon>
        <taxon>Pooideae</taxon>
        <taxon>Stipodae</taxon>
        <taxon>Brachypodieae</taxon>
        <taxon>Brachypodium</taxon>
    </lineage>
</organism>